<proteinExistence type="predicted"/>
<dbReference type="RefSeq" id="WP_379584437.1">
    <property type="nucleotide sequence ID" value="NZ_JBHSQW010000020.1"/>
</dbReference>
<sequence length="172" mass="18150">MSLSLAVALLALLVALFTLVALVAVYARLRALEAGRRAELSGYAPLVGRAGPATVRPRPGERLTVVAVLDTGCALCRGVWDALRAVAAECPDARFVGLVDRPADLPDAGPAGDAELLADLATRADLYEGYSPTVLVVDAAGTIVHRSFIYSDTNVRSLLSDLTREHEVTTRP</sequence>
<evidence type="ECO:0008006" key="3">
    <source>
        <dbReference type="Google" id="ProtNLM"/>
    </source>
</evidence>
<dbReference type="InterPro" id="IPR036249">
    <property type="entry name" value="Thioredoxin-like_sf"/>
</dbReference>
<dbReference type="Proteomes" id="UP001596302">
    <property type="component" value="Unassembled WGS sequence"/>
</dbReference>
<evidence type="ECO:0000313" key="2">
    <source>
        <dbReference type="Proteomes" id="UP001596302"/>
    </source>
</evidence>
<organism evidence="1 2">
    <name type="scientific">Pseudonocardia hispaniensis</name>
    <dbReference type="NCBI Taxonomy" id="904933"/>
    <lineage>
        <taxon>Bacteria</taxon>
        <taxon>Bacillati</taxon>
        <taxon>Actinomycetota</taxon>
        <taxon>Actinomycetes</taxon>
        <taxon>Pseudonocardiales</taxon>
        <taxon>Pseudonocardiaceae</taxon>
        <taxon>Pseudonocardia</taxon>
    </lineage>
</organism>
<dbReference type="SUPFAM" id="SSF52833">
    <property type="entry name" value="Thioredoxin-like"/>
    <property type="match status" value="1"/>
</dbReference>
<accession>A0ABW1J1P1</accession>
<dbReference type="EMBL" id="JBHSQW010000020">
    <property type="protein sequence ID" value="MFC5994404.1"/>
    <property type="molecule type" value="Genomic_DNA"/>
</dbReference>
<keyword evidence="2" id="KW-1185">Reference proteome</keyword>
<protein>
    <recommendedName>
        <fullName evidence="3">Thioredoxin domain-containing protein</fullName>
    </recommendedName>
</protein>
<comment type="caution">
    <text evidence="1">The sequence shown here is derived from an EMBL/GenBank/DDBJ whole genome shotgun (WGS) entry which is preliminary data.</text>
</comment>
<evidence type="ECO:0000313" key="1">
    <source>
        <dbReference type="EMBL" id="MFC5994404.1"/>
    </source>
</evidence>
<reference evidence="2" key="1">
    <citation type="journal article" date="2019" name="Int. J. Syst. Evol. Microbiol.">
        <title>The Global Catalogue of Microorganisms (GCM) 10K type strain sequencing project: providing services to taxonomists for standard genome sequencing and annotation.</title>
        <authorList>
            <consortium name="The Broad Institute Genomics Platform"/>
            <consortium name="The Broad Institute Genome Sequencing Center for Infectious Disease"/>
            <person name="Wu L."/>
            <person name="Ma J."/>
        </authorList>
    </citation>
    <scope>NUCLEOTIDE SEQUENCE [LARGE SCALE GENOMIC DNA]</scope>
    <source>
        <strain evidence="2">CCM 8391</strain>
    </source>
</reference>
<name>A0ABW1J1P1_9PSEU</name>
<gene>
    <name evidence="1" type="ORF">ACFQE5_09300</name>
</gene>